<evidence type="ECO:0000313" key="2">
    <source>
        <dbReference type="EMBL" id="RKP39584.1"/>
    </source>
</evidence>
<name>A0A4Q0A0Q6_9FUNG</name>
<dbReference type="AlphaFoldDB" id="A0A4Q0A0Q6"/>
<dbReference type="Proteomes" id="UP000268162">
    <property type="component" value="Unassembled WGS sequence"/>
</dbReference>
<accession>A0A4Q0A0Q6</accession>
<feature type="chain" id="PRO_5020646158" evidence="1">
    <location>
        <begin position="17"/>
        <end position="434"/>
    </location>
</feature>
<evidence type="ECO:0000256" key="1">
    <source>
        <dbReference type="SAM" id="SignalP"/>
    </source>
</evidence>
<keyword evidence="1" id="KW-0732">Signal</keyword>
<proteinExistence type="predicted"/>
<dbReference type="EMBL" id="ML002260">
    <property type="protein sequence ID" value="RKP39584.1"/>
    <property type="molecule type" value="Genomic_DNA"/>
</dbReference>
<feature type="signal peptide" evidence="1">
    <location>
        <begin position="1"/>
        <end position="16"/>
    </location>
</feature>
<reference evidence="3" key="1">
    <citation type="journal article" date="2018" name="Nat. Microbiol.">
        <title>Leveraging single-cell genomics to expand the fungal tree of life.</title>
        <authorList>
            <person name="Ahrendt S.R."/>
            <person name="Quandt C.A."/>
            <person name="Ciobanu D."/>
            <person name="Clum A."/>
            <person name="Salamov A."/>
            <person name="Andreopoulos B."/>
            <person name="Cheng J.F."/>
            <person name="Woyke T."/>
            <person name="Pelin A."/>
            <person name="Henrissat B."/>
            <person name="Reynolds N.K."/>
            <person name="Benny G.L."/>
            <person name="Smith M.E."/>
            <person name="James T.Y."/>
            <person name="Grigoriev I.V."/>
        </authorList>
    </citation>
    <scope>NUCLEOTIDE SEQUENCE [LARGE SCALE GENOMIC DNA]</scope>
    <source>
        <strain evidence="3">RSA 468</strain>
    </source>
</reference>
<protein>
    <submittedName>
        <fullName evidence="2">Uncharacterized protein</fullName>
    </submittedName>
</protein>
<organism evidence="2 3">
    <name type="scientific">Dimargaris cristalligena</name>
    <dbReference type="NCBI Taxonomy" id="215637"/>
    <lineage>
        <taxon>Eukaryota</taxon>
        <taxon>Fungi</taxon>
        <taxon>Fungi incertae sedis</taxon>
        <taxon>Zoopagomycota</taxon>
        <taxon>Kickxellomycotina</taxon>
        <taxon>Dimargaritomycetes</taxon>
        <taxon>Dimargaritales</taxon>
        <taxon>Dimargaritaceae</taxon>
        <taxon>Dimargaris</taxon>
    </lineage>
</organism>
<keyword evidence="3" id="KW-1185">Reference proteome</keyword>
<sequence>MKVSVVSLSLLALVLGHSTSARPRPADFSPLGPTGKNGDNTVTAVEESAISVGDLREQAVEGQLDENLVDNITSTDFRTADFNGPINQLLQSEQGVLDLLQNYLPVELESALLRVDWGLTKEDLEDNRVVHRGFPRPNNASRRYLPNVAPLAKLEKLSTIQSQWGYLHYNQLTAAQRQAALPLVYQMRQLTPDQMVQTYLAIRKGLMTYPEAISGSTITSPGATLTIAKGLPTGRLADVQIMIADELLVTLLFSLAVDGEFETLEELAALPEWESLGSIPANDTRLLLALLDLEYRGDNSSSSDHLGSGDNWAIAIASKERFARNAAQSLGFNRAVAQLPTGSSSSFMGYTKEQDLLRFTANKYVHSYYPANDDSLLPVLAIRVHTPTFTKMLPEAAPQKSNTSTLWLDQDTVTEVLKSVNMVIPYWVNKHSVN</sequence>
<gene>
    <name evidence="2" type="ORF">BJ085DRAFT_40236</name>
</gene>
<evidence type="ECO:0000313" key="3">
    <source>
        <dbReference type="Proteomes" id="UP000268162"/>
    </source>
</evidence>